<feature type="compositionally biased region" description="Polar residues" evidence="3">
    <location>
        <begin position="79"/>
        <end position="90"/>
    </location>
</feature>
<reference evidence="4" key="2">
    <citation type="submission" date="2025-08" db="UniProtKB">
        <authorList>
            <consortium name="Ensembl"/>
        </authorList>
    </citation>
    <scope>IDENTIFICATION</scope>
</reference>
<sequence length="346" mass="36864">VELARMTLGHRLDQGSARRHAALSPQSSLDSDAGVSDLDNETISMGYKLQDMTDVEVMARLQEESESSVSIASEEKNTTHTTEYNASTSNTEDEGYDQLPPPQPELFPAGSMQRTGLSHSHTFSSIRDCRRSLTTSQFSLSGLSQFSGLLTESQASYRNSTDKLRKSMPNLLRTPSMPSVPSMPCLVSPVNPPSHGPSSLPTIPSLRSSQSFDSSSGLARLQSSSIPSPGSLSQRVHSVTNFSTAPRHPLKATAYVSPTVQQGPTNTSLSTSTSLHSIPSSTALPQPLKPSSILAPSLPRPASFVGTGGALRPSKLTPPTRSLLTPPKSLSTLSALRDGSWKDGCY</sequence>
<keyword evidence="2" id="KW-0175">Coiled coil</keyword>
<dbReference type="GO" id="GO:0031116">
    <property type="term" value="P:positive regulation of microtubule polymerization"/>
    <property type="evidence" value="ECO:0007669"/>
    <property type="project" value="TreeGrafter"/>
</dbReference>
<feature type="compositionally biased region" description="Low complexity" evidence="3">
    <location>
        <begin position="205"/>
        <end position="234"/>
    </location>
</feature>
<dbReference type="GO" id="GO:0007020">
    <property type="term" value="P:microtubule nucleation"/>
    <property type="evidence" value="ECO:0007669"/>
    <property type="project" value="TreeGrafter"/>
</dbReference>
<dbReference type="GeneTree" id="ENSGT00390000017860"/>
<evidence type="ECO:0000256" key="3">
    <source>
        <dbReference type="SAM" id="MobiDB-lite"/>
    </source>
</evidence>
<reference evidence="4" key="3">
    <citation type="submission" date="2025-09" db="UniProtKB">
        <authorList>
            <consortium name="Ensembl"/>
        </authorList>
    </citation>
    <scope>IDENTIFICATION</scope>
</reference>
<evidence type="ECO:0000313" key="5">
    <source>
        <dbReference type="Proteomes" id="UP000265120"/>
    </source>
</evidence>
<keyword evidence="5" id="KW-1185">Reference proteome</keyword>
<dbReference type="InterPro" id="IPR026179">
    <property type="entry name" value="Slain"/>
</dbReference>
<dbReference type="GO" id="GO:0031122">
    <property type="term" value="P:cytoplasmic microtubule organization"/>
    <property type="evidence" value="ECO:0007669"/>
    <property type="project" value="TreeGrafter"/>
</dbReference>
<dbReference type="AlphaFoldDB" id="A0A3P8V6I2"/>
<comment type="similarity">
    <text evidence="1">Belongs to the SLAIN motif-containing family.</text>
</comment>
<organism evidence="4 5">
    <name type="scientific">Cynoglossus semilaevis</name>
    <name type="common">Tongue sole</name>
    <dbReference type="NCBI Taxonomy" id="244447"/>
    <lineage>
        <taxon>Eukaryota</taxon>
        <taxon>Metazoa</taxon>
        <taxon>Chordata</taxon>
        <taxon>Craniata</taxon>
        <taxon>Vertebrata</taxon>
        <taxon>Euteleostomi</taxon>
        <taxon>Actinopterygii</taxon>
        <taxon>Neopterygii</taxon>
        <taxon>Teleostei</taxon>
        <taxon>Neoteleostei</taxon>
        <taxon>Acanthomorphata</taxon>
        <taxon>Carangaria</taxon>
        <taxon>Pleuronectiformes</taxon>
        <taxon>Pleuronectoidei</taxon>
        <taxon>Cynoglossidae</taxon>
        <taxon>Cynoglossinae</taxon>
        <taxon>Cynoglossus</taxon>
    </lineage>
</organism>
<feature type="compositionally biased region" description="Low complexity" evidence="3">
    <location>
        <begin position="264"/>
        <end position="282"/>
    </location>
</feature>
<dbReference type="Pfam" id="PF15301">
    <property type="entry name" value="SLAIN"/>
    <property type="match status" value="1"/>
</dbReference>
<accession>A0A3P8V6I2</accession>
<dbReference type="Ensembl" id="ENSCSET00000009828.1">
    <property type="protein sequence ID" value="ENSCSEP00000009714.1"/>
    <property type="gene ID" value="ENSCSEG00000006215.1"/>
</dbReference>
<proteinExistence type="inferred from homology"/>
<evidence type="ECO:0000256" key="1">
    <source>
        <dbReference type="ARBA" id="ARBA00006652"/>
    </source>
</evidence>
<feature type="region of interest" description="Disordered" evidence="3">
    <location>
        <begin position="168"/>
        <end position="235"/>
    </location>
</feature>
<dbReference type="Proteomes" id="UP000265120">
    <property type="component" value="Chromosome 16"/>
</dbReference>
<evidence type="ECO:0000256" key="2">
    <source>
        <dbReference type="ARBA" id="ARBA00023054"/>
    </source>
</evidence>
<dbReference type="PANTHER" id="PTHR22406">
    <property type="entry name" value="NASCENT POLYPEPTIDE-ASSOCIATED COMPLEX SUBUNIT ALPHA, MUSCLE-SPECIFIC FORM"/>
    <property type="match status" value="1"/>
</dbReference>
<feature type="compositionally biased region" description="Low complexity" evidence="3">
    <location>
        <begin position="313"/>
        <end position="328"/>
    </location>
</feature>
<dbReference type="GO" id="GO:0035371">
    <property type="term" value="C:microtubule plus-end"/>
    <property type="evidence" value="ECO:0007669"/>
    <property type="project" value="TreeGrafter"/>
</dbReference>
<feature type="region of interest" description="Disordered" evidence="3">
    <location>
        <begin position="64"/>
        <end position="97"/>
    </location>
</feature>
<name>A0A3P8V6I2_CYNSE</name>
<protein>
    <submittedName>
        <fullName evidence="4">SLAIN motif family, member 1a</fullName>
    </submittedName>
</protein>
<dbReference type="PANTHER" id="PTHR22406:SF2">
    <property type="entry name" value="SLAIN MOTIF-CONTAINING PROTEIN 1"/>
    <property type="match status" value="1"/>
</dbReference>
<reference evidence="4 5" key="1">
    <citation type="journal article" date="2014" name="Nat. Genet.">
        <title>Whole-genome sequence of a flatfish provides insights into ZW sex chromosome evolution and adaptation to a benthic lifestyle.</title>
        <authorList>
            <person name="Chen S."/>
            <person name="Zhang G."/>
            <person name="Shao C."/>
            <person name="Huang Q."/>
            <person name="Liu G."/>
            <person name="Zhang P."/>
            <person name="Song W."/>
            <person name="An N."/>
            <person name="Chalopin D."/>
            <person name="Volff J.N."/>
            <person name="Hong Y."/>
            <person name="Li Q."/>
            <person name="Sha Z."/>
            <person name="Zhou H."/>
            <person name="Xie M."/>
            <person name="Yu Q."/>
            <person name="Liu Y."/>
            <person name="Xiang H."/>
            <person name="Wang N."/>
            <person name="Wu K."/>
            <person name="Yang C."/>
            <person name="Zhou Q."/>
            <person name="Liao X."/>
            <person name="Yang L."/>
            <person name="Hu Q."/>
            <person name="Zhang J."/>
            <person name="Meng L."/>
            <person name="Jin L."/>
            <person name="Tian Y."/>
            <person name="Lian J."/>
            <person name="Yang J."/>
            <person name="Miao G."/>
            <person name="Liu S."/>
            <person name="Liang Z."/>
            <person name="Yan F."/>
            <person name="Li Y."/>
            <person name="Sun B."/>
            <person name="Zhang H."/>
            <person name="Zhang J."/>
            <person name="Zhu Y."/>
            <person name="Du M."/>
            <person name="Zhao Y."/>
            <person name="Schartl M."/>
            <person name="Tang Q."/>
            <person name="Wang J."/>
        </authorList>
    </citation>
    <scope>NUCLEOTIDE SEQUENCE</scope>
</reference>
<evidence type="ECO:0000313" key="4">
    <source>
        <dbReference type="Ensembl" id="ENSCSEP00000009714.1"/>
    </source>
</evidence>
<feature type="region of interest" description="Disordered" evidence="3">
    <location>
        <begin position="1"/>
        <end position="35"/>
    </location>
</feature>
<feature type="region of interest" description="Disordered" evidence="3">
    <location>
        <begin position="255"/>
        <end position="328"/>
    </location>
</feature>